<keyword evidence="6" id="KW-0678">Repressor</keyword>
<comment type="caution">
    <text evidence="8">The sequence shown here is derived from an EMBL/GenBank/DDBJ whole genome shotgun (WGS) entry which is preliminary data.</text>
</comment>
<dbReference type="eggNOG" id="COG0340">
    <property type="taxonomic scope" value="Bacteria"/>
</dbReference>
<dbReference type="GO" id="GO:0004077">
    <property type="term" value="F:biotin--[biotin carboxyl-carrier protein] ligase activity"/>
    <property type="evidence" value="ECO:0007669"/>
    <property type="project" value="UniProtKB-UniRule"/>
</dbReference>
<dbReference type="HAMAP" id="MF_00978">
    <property type="entry name" value="Bifunct_BirA"/>
    <property type="match status" value="1"/>
</dbReference>
<dbReference type="EC" id="6.3.4.15" evidence="6"/>
<dbReference type="PANTHER" id="PTHR12835:SF5">
    <property type="entry name" value="BIOTIN--PROTEIN LIGASE"/>
    <property type="match status" value="1"/>
</dbReference>
<dbReference type="NCBIfam" id="TIGR00121">
    <property type="entry name" value="birA_ligase"/>
    <property type="match status" value="1"/>
</dbReference>
<gene>
    <name evidence="6" type="primary">birA</name>
    <name evidence="8" type="ORF">dsmv_0670</name>
</gene>
<protein>
    <recommendedName>
        <fullName evidence="6">Bifunctional ligase/repressor BirA</fullName>
    </recommendedName>
    <alternativeName>
        <fullName evidence="6">Biotin--[acetyl-CoA-carboxylase] ligase</fullName>
        <ecNumber evidence="6">6.3.4.15</ecNumber>
    </alternativeName>
    <alternativeName>
        <fullName evidence="6">Biotin--protein ligase</fullName>
    </alternativeName>
    <alternativeName>
        <fullName evidence="6">Biotin-[acetyl-CoA carboxylase] synthetase</fullName>
    </alternativeName>
</protein>
<evidence type="ECO:0000313" key="9">
    <source>
        <dbReference type="Proteomes" id="UP000014977"/>
    </source>
</evidence>
<evidence type="ECO:0000256" key="6">
    <source>
        <dbReference type="HAMAP-Rule" id="MF_00978"/>
    </source>
</evidence>
<dbReference type="InterPro" id="IPR045864">
    <property type="entry name" value="aa-tRNA-synth_II/BPL/LPL"/>
</dbReference>
<dbReference type="eggNOG" id="COG1654">
    <property type="taxonomic scope" value="Bacteria"/>
</dbReference>
<keyword evidence="6" id="KW-0804">Transcription</keyword>
<sequence length="319" mass="35040">MKAAILNILRTRREVVSGETLSTALGTSRVAVWKHIRKLQDLGYDIFAGPKGYQLLDTPDTPFPWEFPGREDRIHYLPRTASTMIAARDLARNGAPHLTTVIAGIQTHGRGRLQRQWLSEAGGVYMTVIVRPDIPLLLSSRVNFIASLTMTRLLRDRYGLDARAKWPNDILAGGKKLLGMLSEMEIIGDMTAHINIGMGLNVNNDPTPHEPGAVSMARLLGKRISRKDLIAAFLDDFEARLAGVDYDTVVDSWKTVAMPLGRRVRVATATEVIEGLAADVDPDGALILTLDDGTQQKVIYGDCFFPSPQDNENKGTPAS</sequence>
<dbReference type="InterPro" id="IPR004143">
    <property type="entry name" value="BPL_LPL_catalytic"/>
</dbReference>
<dbReference type="InterPro" id="IPR003142">
    <property type="entry name" value="BPL_C"/>
</dbReference>
<dbReference type="Gene3D" id="3.30.930.10">
    <property type="entry name" value="Bira Bifunctional Protein, Domain 2"/>
    <property type="match status" value="1"/>
</dbReference>
<dbReference type="GO" id="GO:0006355">
    <property type="term" value="P:regulation of DNA-templated transcription"/>
    <property type="evidence" value="ECO:0007669"/>
    <property type="project" value="UniProtKB-UniRule"/>
</dbReference>
<dbReference type="PATRIC" id="fig|1121405.3.peg.3390"/>
<keyword evidence="9" id="KW-1185">Reference proteome</keyword>
<dbReference type="GO" id="GO:0005524">
    <property type="term" value="F:ATP binding"/>
    <property type="evidence" value="ECO:0007669"/>
    <property type="project" value="UniProtKB-UniRule"/>
</dbReference>
<dbReference type="EMBL" id="ATHJ01000105">
    <property type="protein sequence ID" value="EPR35965.1"/>
    <property type="molecule type" value="Genomic_DNA"/>
</dbReference>
<dbReference type="GO" id="GO:0003677">
    <property type="term" value="F:DNA binding"/>
    <property type="evidence" value="ECO:0007669"/>
    <property type="project" value="UniProtKB-UniRule"/>
</dbReference>
<dbReference type="Pfam" id="PF08279">
    <property type="entry name" value="HTH_11"/>
    <property type="match status" value="1"/>
</dbReference>
<dbReference type="InterPro" id="IPR013196">
    <property type="entry name" value="HTH_11"/>
</dbReference>
<dbReference type="AlphaFoldDB" id="S7TH75"/>
<keyword evidence="2 6" id="KW-0547">Nucleotide-binding</keyword>
<keyword evidence="3 6" id="KW-0067">ATP-binding</keyword>
<organism evidence="8 9">
    <name type="scientific">Desulfococcus multivorans DSM 2059</name>
    <dbReference type="NCBI Taxonomy" id="1121405"/>
    <lineage>
        <taxon>Bacteria</taxon>
        <taxon>Pseudomonadati</taxon>
        <taxon>Thermodesulfobacteriota</taxon>
        <taxon>Desulfobacteria</taxon>
        <taxon>Desulfobacterales</taxon>
        <taxon>Desulfococcaceae</taxon>
        <taxon>Desulfococcus</taxon>
    </lineage>
</organism>
<dbReference type="Pfam" id="PF02237">
    <property type="entry name" value="BPL_C"/>
    <property type="match status" value="1"/>
</dbReference>
<feature type="DNA-binding region" description="H-T-H motif" evidence="6">
    <location>
        <begin position="18"/>
        <end position="37"/>
    </location>
</feature>
<dbReference type="PANTHER" id="PTHR12835">
    <property type="entry name" value="BIOTIN PROTEIN LIGASE"/>
    <property type="match status" value="1"/>
</dbReference>
<reference evidence="8 9" key="1">
    <citation type="journal article" date="2013" name="Genome Announc.">
        <title>Draft genome sequences for three mercury-methylating, sulfate-reducing bacteria.</title>
        <authorList>
            <person name="Brown S.D."/>
            <person name="Hurt R.A.Jr."/>
            <person name="Gilmour C.C."/>
            <person name="Elias D.A."/>
        </authorList>
    </citation>
    <scope>NUCLEOTIDE SEQUENCE [LARGE SCALE GENOMIC DNA]</scope>
    <source>
        <strain evidence="8 9">DSM 2059</strain>
    </source>
</reference>
<dbReference type="InterPro" id="IPR036390">
    <property type="entry name" value="WH_DNA-bd_sf"/>
</dbReference>
<feature type="domain" description="BPL/LPL catalytic" evidence="7">
    <location>
        <begin position="56"/>
        <end position="245"/>
    </location>
</feature>
<dbReference type="SUPFAM" id="SSF46785">
    <property type="entry name" value="Winged helix' DNA-binding domain"/>
    <property type="match status" value="1"/>
</dbReference>
<name>S7TH75_DESML</name>
<dbReference type="Pfam" id="PF03099">
    <property type="entry name" value="BPL_LplA_LipB"/>
    <property type="match status" value="1"/>
</dbReference>
<feature type="binding site" evidence="6">
    <location>
        <position position="106"/>
    </location>
    <ligand>
        <name>biotin</name>
        <dbReference type="ChEBI" id="CHEBI:57586"/>
    </ligand>
</feature>
<evidence type="ECO:0000259" key="7">
    <source>
        <dbReference type="PROSITE" id="PS51733"/>
    </source>
</evidence>
<comment type="similarity">
    <text evidence="6">Belongs to the biotin--protein ligase family.</text>
</comment>
<dbReference type="RefSeq" id="WP_020877781.1">
    <property type="nucleotide sequence ID" value="NZ_ATHJ01000105.1"/>
</dbReference>
<feature type="binding site" evidence="6">
    <location>
        <position position="176"/>
    </location>
    <ligand>
        <name>biotin</name>
        <dbReference type="ChEBI" id="CHEBI:57586"/>
    </ligand>
</feature>
<dbReference type="GO" id="GO:0005737">
    <property type="term" value="C:cytoplasm"/>
    <property type="evidence" value="ECO:0007669"/>
    <property type="project" value="TreeGrafter"/>
</dbReference>
<keyword evidence="6" id="KW-0805">Transcription regulation</keyword>
<dbReference type="Proteomes" id="UP000014977">
    <property type="component" value="Unassembled WGS sequence"/>
</dbReference>
<dbReference type="SUPFAM" id="SSF55681">
    <property type="entry name" value="Class II aaRS and biotin synthetases"/>
    <property type="match status" value="1"/>
</dbReference>
<dbReference type="STRING" id="897.B2D07_16000"/>
<dbReference type="OrthoDB" id="9807064at2"/>
<evidence type="ECO:0000313" key="8">
    <source>
        <dbReference type="EMBL" id="EPR35965.1"/>
    </source>
</evidence>
<dbReference type="Gene3D" id="2.30.30.100">
    <property type="match status" value="1"/>
</dbReference>
<accession>S7TH75</accession>
<evidence type="ECO:0000256" key="1">
    <source>
        <dbReference type="ARBA" id="ARBA00022598"/>
    </source>
</evidence>
<evidence type="ECO:0000256" key="5">
    <source>
        <dbReference type="ARBA" id="ARBA00047846"/>
    </source>
</evidence>
<evidence type="ECO:0000256" key="4">
    <source>
        <dbReference type="ARBA" id="ARBA00023267"/>
    </source>
</evidence>
<dbReference type="InterPro" id="IPR030855">
    <property type="entry name" value="Bifunct_BirA"/>
</dbReference>
<comment type="catalytic activity">
    <reaction evidence="5 6">
        <text>biotin + L-lysyl-[protein] + ATP = N(6)-biotinyl-L-lysyl-[protein] + AMP + diphosphate + H(+)</text>
        <dbReference type="Rhea" id="RHEA:11756"/>
        <dbReference type="Rhea" id="RHEA-COMP:9752"/>
        <dbReference type="Rhea" id="RHEA-COMP:10505"/>
        <dbReference type="ChEBI" id="CHEBI:15378"/>
        <dbReference type="ChEBI" id="CHEBI:29969"/>
        <dbReference type="ChEBI" id="CHEBI:30616"/>
        <dbReference type="ChEBI" id="CHEBI:33019"/>
        <dbReference type="ChEBI" id="CHEBI:57586"/>
        <dbReference type="ChEBI" id="CHEBI:83144"/>
        <dbReference type="ChEBI" id="CHEBI:456215"/>
        <dbReference type="EC" id="6.3.4.15"/>
    </reaction>
</comment>
<dbReference type="SUPFAM" id="SSF50037">
    <property type="entry name" value="C-terminal domain of transcriptional repressors"/>
    <property type="match status" value="1"/>
</dbReference>
<dbReference type="PROSITE" id="PS51733">
    <property type="entry name" value="BPL_LPL_CATALYTIC"/>
    <property type="match status" value="1"/>
</dbReference>
<proteinExistence type="inferred from homology"/>
<dbReference type="InterPro" id="IPR036388">
    <property type="entry name" value="WH-like_DNA-bd_sf"/>
</dbReference>
<feature type="binding site" evidence="6">
    <location>
        <begin position="110"/>
        <end position="112"/>
    </location>
    <ligand>
        <name>biotin</name>
        <dbReference type="ChEBI" id="CHEBI:57586"/>
    </ligand>
</feature>
<dbReference type="InterPro" id="IPR008988">
    <property type="entry name" value="Transcriptional_repressor_C"/>
</dbReference>
<evidence type="ECO:0000256" key="2">
    <source>
        <dbReference type="ARBA" id="ARBA00022741"/>
    </source>
</evidence>
<dbReference type="Gene3D" id="1.10.10.10">
    <property type="entry name" value="Winged helix-like DNA-binding domain superfamily/Winged helix DNA-binding domain"/>
    <property type="match status" value="1"/>
</dbReference>
<keyword evidence="1 6" id="KW-0436">Ligase</keyword>
<dbReference type="CDD" id="cd16442">
    <property type="entry name" value="BPL"/>
    <property type="match status" value="1"/>
</dbReference>
<comment type="caution">
    <text evidence="6">Lacks conserved residue(s) required for the propagation of feature annotation.</text>
</comment>
<keyword evidence="4 6" id="KW-0092">Biotin</keyword>
<comment type="function">
    <text evidence="6">Acts both as a biotin--[acetyl-CoA-carboxylase] ligase and a repressor.</text>
</comment>
<evidence type="ECO:0000256" key="3">
    <source>
        <dbReference type="ARBA" id="ARBA00022840"/>
    </source>
</evidence>
<dbReference type="InterPro" id="IPR004408">
    <property type="entry name" value="Biotin_CoA_COase_ligase"/>
</dbReference>
<keyword evidence="6" id="KW-0238">DNA-binding</keyword>